<keyword evidence="5" id="KW-0456">Lyase</keyword>
<evidence type="ECO:0000256" key="4">
    <source>
        <dbReference type="ARBA" id="ARBA00023152"/>
    </source>
</evidence>
<dbReference type="NCBIfam" id="NF033379">
    <property type="entry name" value="FrucBisAld_I"/>
    <property type="match status" value="1"/>
</dbReference>
<comment type="similarity">
    <text evidence="2">Belongs to the class I fructose-bisphosphate aldolase family.</text>
</comment>
<dbReference type="InterPro" id="IPR013785">
    <property type="entry name" value="Aldolase_TIM"/>
</dbReference>
<organism evidence="7">
    <name type="scientific">Chromera velia CCMP2878</name>
    <dbReference type="NCBI Taxonomy" id="1169474"/>
    <lineage>
        <taxon>Eukaryota</taxon>
        <taxon>Sar</taxon>
        <taxon>Alveolata</taxon>
        <taxon>Colpodellida</taxon>
        <taxon>Chromeraceae</taxon>
        <taxon>Chromera</taxon>
    </lineage>
</organism>
<comment type="pathway">
    <text evidence="1">Carbohydrate degradation; glycolysis; D-glyceraldehyde 3-phosphate and glycerone phosphate from D-glucose: step 4/4.</text>
</comment>
<dbReference type="Pfam" id="PF00274">
    <property type="entry name" value="Glycolytic"/>
    <property type="match status" value="1"/>
</dbReference>
<dbReference type="AlphaFoldDB" id="A0A0G4GA77"/>
<dbReference type="InterPro" id="IPR000741">
    <property type="entry name" value="FBA_I"/>
</dbReference>
<dbReference type="VEuPathDB" id="CryptoDB:Cvel_20853"/>
<keyword evidence="4" id="KW-0324">Glycolysis</keyword>
<name>A0A0G4GA77_9ALVE</name>
<protein>
    <recommendedName>
        <fullName evidence="3">fructose-bisphosphate aldolase</fullName>
        <ecNumber evidence="3">4.1.2.13</ecNumber>
    </recommendedName>
</protein>
<dbReference type="Gene3D" id="3.20.20.70">
    <property type="entry name" value="Aldolase class I"/>
    <property type="match status" value="1"/>
</dbReference>
<feature type="compositionally biased region" description="Polar residues" evidence="6">
    <location>
        <begin position="363"/>
        <end position="373"/>
    </location>
</feature>
<evidence type="ECO:0000256" key="1">
    <source>
        <dbReference type="ARBA" id="ARBA00004714"/>
    </source>
</evidence>
<dbReference type="SUPFAM" id="SSF51569">
    <property type="entry name" value="Aldolase"/>
    <property type="match status" value="1"/>
</dbReference>
<dbReference type="PhylomeDB" id="A0A0G4GA77"/>
<dbReference type="UniPathway" id="UPA00109">
    <property type="reaction ID" value="UER00183"/>
</dbReference>
<dbReference type="GO" id="GO:0006096">
    <property type="term" value="P:glycolytic process"/>
    <property type="evidence" value="ECO:0007669"/>
    <property type="project" value="UniProtKB-UniPathway"/>
</dbReference>
<dbReference type="EMBL" id="CDMZ01001005">
    <property type="protein sequence ID" value="CEM25508.1"/>
    <property type="molecule type" value="Genomic_DNA"/>
</dbReference>
<dbReference type="EC" id="4.1.2.13" evidence="3"/>
<evidence type="ECO:0000256" key="6">
    <source>
        <dbReference type="SAM" id="MobiDB-lite"/>
    </source>
</evidence>
<feature type="region of interest" description="Disordered" evidence="6">
    <location>
        <begin position="104"/>
        <end position="123"/>
    </location>
</feature>
<reference evidence="7" key="1">
    <citation type="submission" date="2014-11" db="EMBL/GenBank/DDBJ databases">
        <authorList>
            <person name="Otto D Thomas"/>
            <person name="Naeem Raeece"/>
        </authorList>
    </citation>
    <scope>NUCLEOTIDE SEQUENCE</scope>
</reference>
<gene>
    <name evidence="7" type="ORF">Cvel_20853</name>
</gene>
<sequence length="382" mass="40708">MPLDEALLKATVAALTAKGKGILASDESTSTIGKRLEKAGFENTEEVRRQYRELFYTADISSCYGGAIVFKEALYQADSNGVPFTKALADRGVLLGVKVDEGLVPLSPSPNEPGDGSARPPPGLCETTTKGLERLRDFCDEIVTCGARFTKWRAALKIDAEKGWPSETAIALNCQQLSEYALTCQTKGLVPLVEPEILIDGTHSLAEFCSATERVLAACVQALMDIHVFLPGCLLKIQMCIPGADCEGPKPSPSEIATATLDVLVKCIPAEVGGVMFLSGGMSEEEATLNLQAINTEKERRGKSVCPWPLSFSFGRALQASVLEIFKSDQSSEGKEKAKQMAAALGRANGLAAAGTFTGPHPSLSQGSATASLRETFRGWRT</sequence>
<proteinExistence type="inferred from homology"/>
<evidence type="ECO:0000313" key="7">
    <source>
        <dbReference type="EMBL" id="CEM25508.1"/>
    </source>
</evidence>
<evidence type="ECO:0000256" key="2">
    <source>
        <dbReference type="ARBA" id="ARBA00010387"/>
    </source>
</evidence>
<accession>A0A0G4GA77</accession>
<evidence type="ECO:0000256" key="5">
    <source>
        <dbReference type="ARBA" id="ARBA00023239"/>
    </source>
</evidence>
<dbReference type="PANTHER" id="PTHR11627">
    <property type="entry name" value="FRUCTOSE-BISPHOSPHATE ALDOLASE"/>
    <property type="match status" value="1"/>
</dbReference>
<feature type="region of interest" description="Disordered" evidence="6">
    <location>
        <begin position="358"/>
        <end position="382"/>
    </location>
</feature>
<dbReference type="GO" id="GO:0004332">
    <property type="term" value="F:fructose-bisphosphate aldolase activity"/>
    <property type="evidence" value="ECO:0007669"/>
    <property type="project" value="UniProtKB-EC"/>
</dbReference>
<evidence type="ECO:0000256" key="3">
    <source>
        <dbReference type="ARBA" id="ARBA00013068"/>
    </source>
</evidence>